<evidence type="ECO:0000313" key="3">
    <source>
        <dbReference type="Proteomes" id="UP001054857"/>
    </source>
</evidence>
<accession>A0AAD3DQD5</accession>
<evidence type="ECO:0000256" key="1">
    <source>
        <dbReference type="SAM" id="MobiDB-lite"/>
    </source>
</evidence>
<feature type="compositionally biased region" description="Low complexity" evidence="1">
    <location>
        <begin position="419"/>
        <end position="429"/>
    </location>
</feature>
<dbReference type="Proteomes" id="UP001054857">
    <property type="component" value="Unassembled WGS sequence"/>
</dbReference>
<feature type="region of interest" description="Disordered" evidence="1">
    <location>
        <begin position="262"/>
        <end position="294"/>
    </location>
</feature>
<feature type="region of interest" description="Disordered" evidence="1">
    <location>
        <begin position="419"/>
        <end position="449"/>
    </location>
</feature>
<gene>
    <name evidence="2" type="ORF">Agub_g7651</name>
</gene>
<reference evidence="2 3" key="1">
    <citation type="journal article" date="2021" name="Sci. Rep.">
        <title>Genome sequencing of the multicellular alga Astrephomene provides insights into convergent evolution of germ-soma differentiation.</title>
        <authorList>
            <person name="Yamashita S."/>
            <person name="Yamamoto K."/>
            <person name="Matsuzaki R."/>
            <person name="Suzuki S."/>
            <person name="Yamaguchi H."/>
            <person name="Hirooka S."/>
            <person name="Minakuchi Y."/>
            <person name="Miyagishima S."/>
            <person name="Kawachi M."/>
            <person name="Toyoda A."/>
            <person name="Nozaki H."/>
        </authorList>
    </citation>
    <scope>NUCLEOTIDE SEQUENCE [LARGE SCALE GENOMIC DNA]</scope>
    <source>
        <strain evidence="2 3">NIES-4017</strain>
    </source>
</reference>
<keyword evidence="3" id="KW-1185">Reference proteome</keyword>
<proteinExistence type="predicted"/>
<dbReference type="AlphaFoldDB" id="A0AAD3DQD5"/>
<feature type="region of interest" description="Disordered" evidence="1">
    <location>
        <begin position="1"/>
        <end position="25"/>
    </location>
</feature>
<name>A0AAD3DQD5_9CHLO</name>
<feature type="compositionally biased region" description="Low complexity" evidence="1">
    <location>
        <begin position="283"/>
        <end position="294"/>
    </location>
</feature>
<comment type="caution">
    <text evidence="2">The sequence shown here is derived from an EMBL/GenBank/DDBJ whole genome shotgun (WGS) entry which is preliminary data.</text>
</comment>
<organism evidence="2 3">
    <name type="scientific">Astrephomene gubernaculifera</name>
    <dbReference type="NCBI Taxonomy" id="47775"/>
    <lineage>
        <taxon>Eukaryota</taxon>
        <taxon>Viridiplantae</taxon>
        <taxon>Chlorophyta</taxon>
        <taxon>core chlorophytes</taxon>
        <taxon>Chlorophyceae</taxon>
        <taxon>CS clade</taxon>
        <taxon>Chlamydomonadales</taxon>
        <taxon>Astrephomenaceae</taxon>
        <taxon>Astrephomene</taxon>
    </lineage>
</organism>
<feature type="compositionally biased region" description="Low complexity" evidence="1">
    <location>
        <begin position="438"/>
        <end position="449"/>
    </location>
</feature>
<feature type="non-terminal residue" evidence="2">
    <location>
        <position position="1"/>
    </location>
</feature>
<evidence type="ECO:0000313" key="2">
    <source>
        <dbReference type="EMBL" id="GFR46136.1"/>
    </source>
</evidence>
<feature type="compositionally biased region" description="Gly residues" evidence="1">
    <location>
        <begin position="262"/>
        <end position="275"/>
    </location>
</feature>
<dbReference type="EMBL" id="BMAR01000012">
    <property type="protein sequence ID" value="GFR46136.1"/>
    <property type="molecule type" value="Genomic_DNA"/>
</dbReference>
<feature type="compositionally biased region" description="Gly residues" evidence="1">
    <location>
        <begin position="155"/>
        <end position="170"/>
    </location>
</feature>
<protein>
    <submittedName>
        <fullName evidence="2">Uncharacterized protein</fullName>
    </submittedName>
</protein>
<sequence>MLSSTIVNDGAAIPTPLGLPSPPSLPLSGTRTLLFHVRPERRRLVNTVGCCRTAAFGSSRCLNVPHQHNHHQRCDNNIEGSQQEGWRLQPSGEHSSSWGGNALEHAAASALAAPQLPSAATGPRRATGAPAVLVGSLSSTASGHQTSRSNSLGSSSGGRGRGCSTGACGGGVQRAATAQQRPLPHAVAVRTSIKAPSQVGAAAQGASRVPTPAPGEAALTAAIVACDSWEALASLLAPRRDSLNPTHVTAALVVLARLRGSGGAEGSHGGGLPGGGRRREADASPAAATTATRATRPQVYGSLSGLANDLCAVAVVRQLPYMSAREVSNFTWALARLAPVIVRRPAEAVAATASDVAATERMAVTAAEAEVTVTLPVAVAALQAACHQHWSQFTTRELVMLLYGMVRLDPTILPYDLSSAPTPTPTTISPSPPPTHPPSSSAHSPSTSTPSSSSWLAAWFTASEPHLPSLGPRGLHLTLWALAQVWTPPRHTVRARDLRNLRNHQTLSHSHDSRPAPCVVRLPPPPASWVVRLRVRLAAQLPHLHAGPLVRVAWGLARLQPWLMPGTVRTPAAAAGAEEAAAAGGG</sequence>
<feature type="region of interest" description="Disordered" evidence="1">
    <location>
        <begin position="138"/>
        <end position="170"/>
    </location>
</feature>